<name>A0ABS4QWS2_9HYPH</name>
<dbReference type="PANTHER" id="PTHR38600">
    <property type="entry name" value="TRANSCRIPTIONAL REGULATORY PROTEIN"/>
    <property type="match status" value="1"/>
</dbReference>
<comment type="caution">
    <text evidence="2">The sequence shown here is derived from an EMBL/GenBank/DDBJ whole genome shotgun (WGS) entry which is preliminary data.</text>
</comment>
<evidence type="ECO:0000259" key="1">
    <source>
        <dbReference type="PROSITE" id="PS50987"/>
    </source>
</evidence>
<dbReference type="PROSITE" id="PS50987">
    <property type="entry name" value="HTH_ARSR_2"/>
    <property type="match status" value="1"/>
</dbReference>
<feature type="domain" description="HTH arsR-type" evidence="1">
    <location>
        <begin position="1"/>
        <end position="94"/>
    </location>
</feature>
<dbReference type="RefSeq" id="WP_209601339.1">
    <property type="nucleotide sequence ID" value="NZ_JAGILA010000002.1"/>
</dbReference>
<accession>A0ABS4QWS2</accession>
<dbReference type="GO" id="GO:0003677">
    <property type="term" value="F:DNA binding"/>
    <property type="evidence" value="ECO:0007669"/>
    <property type="project" value="UniProtKB-KW"/>
</dbReference>
<dbReference type="PRINTS" id="PR00778">
    <property type="entry name" value="HTHARSR"/>
</dbReference>
<dbReference type="Pfam" id="PF12840">
    <property type="entry name" value="HTH_20"/>
    <property type="match status" value="1"/>
</dbReference>
<dbReference type="Gene3D" id="1.10.10.10">
    <property type="entry name" value="Winged helix-like DNA-binding domain superfamily/Winged helix DNA-binding domain"/>
    <property type="match status" value="1"/>
</dbReference>
<organism evidence="2 3">
    <name type="scientific">Sinorhizobium kostiense</name>
    <dbReference type="NCBI Taxonomy" id="76747"/>
    <lineage>
        <taxon>Bacteria</taxon>
        <taxon>Pseudomonadati</taxon>
        <taxon>Pseudomonadota</taxon>
        <taxon>Alphaproteobacteria</taxon>
        <taxon>Hyphomicrobiales</taxon>
        <taxon>Rhizobiaceae</taxon>
        <taxon>Sinorhizobium/Ensifer group</taxon>
        <taxon>Sinorhizobium</taxon>
    </lineage>
</organism>
<sequence>MSIDSKDDAVFKALANGLRRQILDALKEAPQTTGMICEQFANLDRCTVMQHLKVLEDANLVLVRREGRERWNHLNALPIQAIHDRWISQYAGQAMSVLTALKHNLDKQSE</sequence>
<proteinExistence type="predicted"/>
<gene>
    <name evidence="2" type="ORF">J2Z31_001579</name>
</gene>
<keyword evidence="2" id="KW-0238">DNA-binding</keyword>
<dbReference type="SUPFAM" id="SSF46785">
    <property type="entry name" value="Winged helix' DNA-binding domain"/>
    <property type="match status" value="1"/>
</dbReference>
<keyword evidence="3" id="KW-1185">Reference proteome</keyword>
<dbReference type="InterPro" id="IPR036388">
    <property type="entry name" value="WH-like_DNA-bd_sf"/>
</dbReference>
<dbReference type="InterPro" id="IPR001845">
    <property type="entry name" value="HTH_ArsR_DNA-bd_dom"/>
</dbReference>
<dbReference type="SMART" id="SM00418">
    <property type="entry name" value="HTH_ARSR"/>
    <property type="match status" value="1"/>
</dbReference>
<dbReference type="PANTHER" id="PTHR38600:SF1">
    <property type="entry name" value="TRANSCRIPTIONAL REGULATORY PROTEIN"/>
    <property type="match status" value="1"/>
</dbReference>
<evidence type="ECO:0000313" key="2">
    <source>
        <dbReference type="EMBL" id="MBP2235087.1"/>
    </source>
</evidence>
<dbReference type="CDD" id="cd00090">
    <property type="entry name" value="HTH_ARSR"/>
    <property type="match status" value="1"/>
</dbReference>
<dbReference type="InterPro" id="IPR036390">
    <property type="entry name" value="WH_DNA-bd_sf"/>
</dbReference>
<dbReference type="Proteomes" id="UP000730739">
    <property type="component" value="Unassembled WGS sequence"/>
</dbReference>
<protein>
    <submittedName>
        <fullName evidence="2">DNA-binding transcriptional ArsR family regulator</fullName>
    </submittedName>
</protein>
<dbReference type="EMBL" id="JAGILA010000002">
    <property type="protein sequence ID" value="MBP2235087.1"/>
    <property type="molecule type" value="Genomic_DNA"/>
</dbReference>
<reference evidence="2 3" key="1">
    <citation type="submission" date="2021-03" db="EMBL/GenBank/DDBJ databases">
        <title>Genomic Encyclopedia of Type Strains, Phase IV (KMG-IV): sequencing the most valuable type-strain genomes for metagenomic binning, comparative biology and taxonomic classification.</title>
        <authorList>
            <person name="Goeker M."/>
        </authorList>
    </citation>
    <scope>NUCLEOTIDE SEQUENCE [LARGE SCALE GENOMIC DNA]</scope>
    <source>
        <strain evidence="2 3">DSM 13372</strain>
    </source>
</reference>
<evidence type="ECO:0000313" key="3">
    <source>
        <dbReference type="Proteomes" id="UP000730739"/>
    </source>
</evidence>
<dbReference type="InterPro" id="IPR011991">
    <property type="entry name" value="ArsR-like_HTH"/>
</dbReference>